<keyword evidence="2" id="KW-1185">Reference proteome</keyword>
<dbReference type="CDD" id="cd00037">
    <property type="entry name" value="CLECT"/>
    <property type="match status" value="1"/>
</dbReference>
<dbReference type="PROSITE" id="PS00615">
    <property type="entry name" value="C_TYPE_LECTIN_1"/>
    <property type="match status" value="1"/>
</dbReference>
<sequence length="300" mass="34378">SPVKSFTDHIKQRLVLWSKVSLKCGCFLPLENARHFTPLTRLAQYLFFSSLNTKESGVKYGLSPRKRSTLCTSSYGFLLKLFPSKIRMSLRFHNLSHGDRCSTYRDFSIISCSVLTPLFDMYIRSAKLFPLNLPWALYIAYADTALSTGLWEKCLSRRKCKSVNFDVDLRVCELNTASRLTAPASDVVDAVTSFHYTSDQFSQVRLYTTVSVHQLLSARHLFIESDINNRFLYDFNNYICDSIMPLRLDWLTGGPNSASERCGDLLYFENFDWNDATCGYSLLSICEKRLIGQNNQECID</sequence>
<evidence type="ECO:0000313" key="2">
    <source>
        <dbReference type="Proteomes" id="UP001164746"/>
    </source>
</evidence>
<proteinExistence type="predicted"/>
<dbReference type="InterPro" id="IPR016187">
    <property type="entry name" value="CTDL_fold"/>
</dbReference>
<protein>
    <recommendedName>
        <fullName evidence="3">C-type lectin domain-containing protein</fullName>
    </recommendedName>
</protein>
<evidence type="ECO:0000313" key="1">
    <source>
        <dbReference type="EMBL" id="WAR30343.1"/>
    </source>
</evidence>
<dbReference type="InterPro" id="IPR018378">
    <property type="entry name" value="C-type_lectin_CS"/>
</dbReference>
<accession>A0ABY7G7G1</accession>
<feature type="non-terminal residue" evidence="1">
    <location>
        <position position="300"/>
    </location>
</feature>
<dbReference type="SUPFAM" id="SSF56436">
    <property type="entry name" value="C-type lectin-like"/>
    <property type="match status" value="1"/>
</dbReference>
<name>A0ABY7G7G1_MYAAR</name>
<dbReference type="Proteomes" id="UP001164746">
    <property type="component" value="Chromosome 17"/>
</dbReference>
<gene>
    <name evidence="1" type="ORF">MAR_032885</name>
</gene>
<reference evidence="1" key="1">
    <citation type="submission" date="2022-11" db="EMBL/GenBank/DDBJ databases">
        <title>Centuries of genome instability and evolution in soft-shell clam transmissible cancer (bioRxiv).</title>
        <authorList>
            <person name="Hart S.F.M."/>
            <person name="Yonemitsu M.A."/>
            <person name="Giersch R.M."/>
            <person name="Beal B.F."/>
            <person name="Arriagada G."/>
            <person name="Davis B.W."/>
            <person name="Ostrander E.A."/>
            <person name="Goff S.P."/>
            <person name="Metzger M.J."/>
        </authorList>
    </citation>
    <scope>NUCLEOTIDE SEQUENCE</scope>
    <source>
        <strain evidence="1">MELC-2E11</strain>
        <tissue evidence="1">Siphon/mantle</tissue>
    </source>
</reference>
<organism evidence="1 2">
    <name type="scientific">Mya arenaria</name>
    <name type="common">Soft-shell clam</name>
    <dbReference type="NCBI Taxonomy" id="6604"/>
    <lineage>
        <taxon>Eukaryota</taxon>
        <taxon>Metazoa</taxon>
        <taxon>Spiralia</taxon>
        <taxon>Lophotrochozoa</taxon>
        <taxon>Mollusca</taxon>
        <taxon>Bivalvia</taxon>
        <taxon>Autobranchia</taxon>
        <taxon>Heteroconchia</taxon>
        <taxon>Euheterodonta</taxon>
        <taxon>Imparidentia</taxon>
        <taxon>Neoheterodontei</taxon>
        <taxon>Myida</taxon>
        <taxon>Myoidea</taxon>
        <taxon>Myidae</taxon>
        <taxon>Mya</taxon>
    </lineage>
</organism>
<evidence type="ECO:0008006" key="3">
    <source>
        <dbReference type="Google" id="ProtNLM"/>
    </source>
</evidence>
<dbReference type="EMBL" id="CP111028">
    <property type="protein sequence ID" value="WAR30343.1"/>
    <property type="molecule type" value="Genomic_DNA"/>
</dbReference>